<feature type="region of interest" description="Disordered" evidence="1">
    <location>
        <begin position="138"/>
        <end position="180"/>
    </location>
</feature>
<keyword evidence="4" id="KW-1185">Reference proteome</keyword>
<name>A0A5D0XUB2_9MICC</name>
<proteinExistence type="predicted"/>
<dbReference type="Gene3D" id="3.10.450.40">
    <property type="match status" value="1"/>
</dbReference>
<reference evidence="3 4" key="1">
    <citation type="submission" date="2019-08" db="EMBL/GenBank/DDBJ databases">
        <title>Genone of Arthrobacter echini P9.</title>
        <authorList>
            <person name="Bowman J.P."/>
        </authorList>
    </citation>
    <scope>NUCLEOTIDE SEQUENCE [LARGE SCALE GENOMIC DNA]</scope>
    <source>
        <strain evidence="3 4">P9</strain>
    </source>
</reference>
<sequence length="180" mass="17434">MNTTQKKKAIVGSVAGLVLAGGTALGGIAVANANSSGAAAPGATQDEQGEQNDANEVEVAGSIPVPESATEVPDAEEEAQLAELATIDSAAAEAAATSSVPDSTIVSTVLGDEDGFLVYDVTVKDGAGAVTEVKVDGGNATVLASEPGDDEGTEGPEADDATGGSASQNDDGADGEVDDS</sequence>
<dbReference type="OrthoDB" id="4955348at2"/>
<feature type="compositionally biased region" description="Acidic residues" evidence="1">
    <location>
        <begin position="171"/>
        <end position="180"/>
    </location>
</feature>
<comment type="caution">
    <text evidence="3">The sequence shown here is derived from an EMBL/GenBank/DDBJ whole genome shotgun (WGS) entry which is preliminary data.</text>
</comment>
<gene>
    <name evidence="3" type="ORF">FQ377_01515</name>
</gene>
<evidence type="ECO:0000256" key="1">
    <source>
        <dbReference type="SAM" id="MobiDB-lite"/>
    </source>
</evidence>
<feature type="signal peptide" evidence="2">
    <location>
        <begin position="1"/>
        <end position="26"/>
    </location>
</feature>
<organism evidence="3 4">
    <name type="scientific">Arthrobacter echini</name>
    <dbReference type="NCBI Taxonomy" id="1529066"/>
    <lineage>
        <taxon>Bacteria</taxon>
        <taxon>Bacillati</taxon>
        <taxon>Actinomycetota</taxon>
        <taxon>Actinomycetes</taxon>
        <taxon>Micrococcales</taxon>
        <taxon>Micrococcaceae</taxon>
        <taxon>Arthrobacter</taxon>
    </lineage>
</organism>
<evidence type="ECO:0000313" key="4">
    <source>
        <dbReference type="Proteomes" id="UP000323410"/>
    </source>
</evidence>
<feature type="region of interest" description="Disordered" evidence="1">
    <location>
        <begin position="35"/>
        <end position="55"/>
    </location>
</feature>
<feature type="chain" id="PRO_5038733046" description="PepSY domain-containing protein" evidence="2">
    <location>
        <begin position="27"/>
        <end position="180"/>
    </location>
</feature>
<evidence type="ECO:0000256" key="2">
    <source>
        <dbReference type="SAM" id="SignalP"/>
    </source>
</evidence>
<dbReference type="RefSeq" id="WP_148599478.1">
    <property type="nucleotide sequence ID" value="NZ_VSLD01000001.1"/>
</dbReference>
<dbReference type="Proteomes" id="UP000323410">
    <property type="component" value="Unassembled WGS sequence"/>
</dbReference>
<dbReference type="EMBL" id="VSLD01000001">
    <property type="protein sequence ID" value="TYD00171.1"/>
    <property type="molecule type" value="Genomic_DNA"/>
</dbReference>
<keyword evidence="2" id="KW-0732">Signal</keyword>
<feature type="compositionally biased region" description="Acidic residues" evidence="1">
    <location>
        <begin position="147"/>
        <end position="160"/>
    </location>
</feature>
<accession>A0A5D0XUB2</accession>
<dbReference type="AlphaFoldDB" id="A0A5D0XUB2"/>
<evidence type="ECO:0008006" key="5">
    <source>
        <dbReference type="Google" id="ProtNLM"/>
    </source>
</evidence>
<protein>
    <recommendedName>
        <fullName evidence="5">PepSY domain-containing protein</fullName>
    </recommendedName>
</protein>
<evidence type="ECO:0000313" key="3">
    <source>
        <dbReference type="EMBL" id="TYD00171.1"/>
    </source>
</evidence>